<reference evidence="10 11" key="1">
    <citation type="submission" date="2024-01" db="EMBL/GenBank/DDBJ databases">
        <title>The genome of the rayed Mediterranean limpet Patella caerulea (Linnaeus, 1758).</title>
        <authorList>
            <person name="Anh-Thu Weber A."/>
            <person name="Halstead-Nussloch G."/>
        </authorList>
    </citation>
    <scope>NUCLEOTIDE SEQUENCE [LARGE SCALE GENOMIC DNA]</scope>
    <source>
        <strain evidence="10">AATW-2023a</strain>
        <tissue evidence="10">Whole specimen</tissue>
    </source>
</reference>
<dbReference type="EMBL" id="JAZGQO010000015">
    <property type="protein sequence ID" value="KAK6169422.1"/>
    <property type="molecule type" value="Genomic_DNA"/>
</dbReference>
<dbReference type="CDD" id="cd11292">
    <property type="entry name" value="gelsolin_S3_like"/>
    <property type="match status" value="1"/>
</dbReference>
<dbReference type="GO" id="GO:0005546">
    <property type="term" value="F:phosphatidylinositol-4,5-bisphosphate binding"/>
    <property type="evidence" value="ECO:0007669"/>
    <property type="project" value="TreeGrafter"/>
</dbReference>
<dbReference type="CDD" id="cd11293">
    <property type="entry name" value="gelsolin_S4_like"/>
    <property type="match status" value="1"/>
</dbReference>
<dbReference type="InterPro" id="IPR003128">
    <property type="entry name" value="Villin_headpiece"/>
</dbReference>
<keyword evidence="7" id="KW-0009">Actin-binding</keyword>
<organism evidence="10 11">
    <name type="scientific">Patella caerulea</name>
    <name type="common">Rayed Mediterranean limpet</name>
    <dbReference type="NCBI Taxonomy" id="87958"/>
    <lineage>
        <taxon>Eukaryota</taxon>
        <taxon>Metazoa</taxon>
        <taxon>Spiralia</taxon>
        <taxon>Lophotrochozoa</taxon>
        <taxon>Mollusca</taxon>
        <taxon>Gastropoda</taxon>
        <taxon>Patellogastropoda</taxon>
        <taxon>Patelloidea</taxon>
        <taxon>Patellidae</taxon>
        <taxon>Patella</taxon>
    </lineage>
</organism>
<dbReference type="Pfam" id="PF02209">
    <property type="entry name" value="VHP"/>
    <property type="match status" value="1"/>
</dbReference>
<dbReference type="CDD" id="cd11289">
    <property type="entry name" value="gelsolin_S2_like"/>
    <property type="match status" value="1"/>
</dbReference>
<dbReference type="FunFam" id="3.40.20.10:FF:000001">
    <property type="entry name" value="Gelsolin"/>
    <property type="match status" value="1"/>
</dbReference>
<dbReference type="SMART" id="SM00153">
    <property type="entry name" value="VHP"/>
    <property type="match status" value="1"/>
</dbReference>
<feature type="domain" description="HP" evidence="9">
    <location>
        <begin position="743"/>
        <end position="806"/>
    </location>
</feature>
<dbReference type="PROSITE" id="PS51089">
    <property type="entry name" value="HP"/>
    <property type="match status" value="1"/>
</dbReference>
<dbReference type="SUPFAM" id="SSF55753">
    <property type="entry name" value="Actin depolymerizing proteins"/>
    <property type="match status" value="6"/>
</dbReference>
<dbReference type="InterPro" id="IPR007123">
    <property type="entry name" value="Gelsolin-like_dom"/>
</dbReference>
<name>A0AAN8G2W0_PATCE</name>
<evidence type="ECO:0000256" key="6">
    <source>
        <dbReference type="ARBA" id="ARBA00022837"/>
    </source>
</evidence>
<dbReference type="FunFam" id="3.40.20.10:FF:000002">
    <property type="entry name" value="Gelsolin"/>
    <property type="match status" value="1"/>
</dbReference>
<keyword evidence="8" id="KW-0206">Cytoskeleton</keyword>
<dbReference type="FunFam" id="3.40.20.10:FF:000005">
    <property type="entry name" value="Gelsolin"/>
    <property type="match status" value="1"/>
</dbReference>
<keyword evidence="4" id="KW-0963">Cytoplasm</keyword>
<dbReference type="SMART" id="SM00262">
    <property type="entry name" value="GEL"/>
    <property type="match status" value="6"/>
</dbReference>
<dbReference type="InterPro" id="IPR029006">
    <property type="entry name" value="ADF-H/Gelsolin-like_dom_sf"/>
</dbReference>
<comment type="caution">
    <text evidence="10">The sequence shown here is derived from an EMBL/GenBank/DDBJ whole genome shotgun (WGS) entry which is preliminary data.</text>
</comment>
<dbReference type="Pfam" id="PF00626">
    <property type="entry name" value="Gelsolin"/>
    <property type="match status" value="6"/>
</dbReference>
<dbReference type="GO" id="GO:0051014">
    <property type="term" value="P:actin filament severing"/>
    <property type="evidence" value="ECO:0007669"/>
    <property type="project" value="TreeGrafter"/>
</dbReference>
<evidence type="ECO:0000256" key="8">
    <source>
        <dbReference type="ARBA" id="ARBA00023212"/>
    </source>
</evidence>
<dbReference type="GO" id="GO:0005737">
    <property type="term" value="C:cytoplasm"/>
    <property type="evidence" value="ECO:0007669"/>
    <property type="project" value="TreeGrafter"/>
</dbReference>
<proteinExistence type="inferred from homology"/>
<keyword evidence="11" id="KW-1185">Reference proteome</keyword>
<evidence type="ECO:0000256" key="7">
    <source>
        <dbReference type="ARBA" id="ARBA00023203"/>
    </source>
</evidence>
<keyword evidence="5" id="KW-0677">Repeat</keyword>
<evidence type="ECO:0000256" key="4">
    <source>
        <dbReference type="ARBA" id="ARBA00022490"/>
    </source>
</evidence>
<gene>
    <name evidence="10" type="ORF">SNE40_020482</name>
</gene>
<dbReference type="CDD" id="cd11290">
    <property type="entry name" value="gelsolin_S1_like"/>
    <property type="match status" value="1"/>
</dbReference>
<dbReference type="GO" id="GO:0008154">
    <property type="term" value="P:actin polymerization or depolymerization"/>
    <property type="evidence" value="ECO:0007669"/>
    <property type="project" value="TreeGrafter"/>
</dbReference>
<dbReference type="InterPro" id="IPR036886">
    <property type="entry name" value="Villin_headpiece_dom_sf"/>
</dbReference>
<dbReference type="Gene3D" id="3.40.20.10">
    <property type="entry name" value="Severin"/>
    <property type="match status" value="6"/>
</dbReference>
<dbReference type="PANTHER" id="PTHR11977:SF123">
    <property type="entry name" value="GELSOLIN"/>
    <property type="match status" value="1"/>
</dbReference>
<dbReference type="Proteomes" id="UP001347796">
    <property type="component" value="Unassembled WGS sequence"/>
</dbReference>
<comment type="subcellular location">
    <subcellularLocation>
        <location evidence="1">Cytoplasm</location>
        <location evidence="1">Cytoskeleton</location>
    </subcellularLocation>
</comment>
<dbReference type="InterPro" id="IPR007122">
    <property type="entry name" value="Villin/Gelsolin"/>
</dbReference>
<dbReference type="GO" id="GO:0051016">
    <property type="term" value="P:barbed-end actin filament capping"/>
    <property type="evidence" value="ECO:0007669"/>
    <property type="project" value="TreeGrafter"/>
</dbReference>
<evidence type="ECO:0000256" key="2">
    <source>
        <dbReference type="ARBA" id="ARBA00008418"/>
    </source>
</evidence>
<evidence type="ECO:0000313" key="10">
    <source>
        <dbReference type="EMBL" id="KAK6169422.1"/>
    </source>
</evidence>
<accession>A0AAN8G2W0</accession>
<dbReference type="AlphaFoldDB" id="A0AAN8G2W0"/>
<evidence type="ECO:0000313" key="11">
    <source>
        <dbReference type="Proteomes" id="UP001347796"/>
    </source>
</evidence>
<dbReference type="PRINTS" id="PR00597">
    <property type="entry name" value="GELSOLIN"/>
</dbReference>
<dbReference type="GO" id="GO:0015629">
    <property type="term" value="C:actin cytoskeleton"/>
    <property type="evidence" value="ECO:0007669"/>
    <property type="project" value="TreeGrafter"/>
</dbReference>
<dbReference type="CDD" id="cd11291">
    <property type="entry name" value="gelsolin_S6_like"/>
    <property type="match status" value="1"/>
</dbReference>
<evidence type="ECO:0000256" key="5">
    <source>
        <dbReference type="ARBA" id="ARBA00022737"/>
    </source>
</evidence>
<dbReference type="SUPFAM" id="SSF47050">
    <property type="entry name" value="VHP, Villin headpiece domain"/>
    <property type="match status" value="1"/>
</dbReference>
<keyword evidence="3" id="KW-0117">Actin capping</keyword>
<evidence type="ECO:0000256" key="3">
    <source>
        <dbReference type="ARBA" id="ARBA00022467"/>
    </source>
</evidence>
<evidence type="ECO:0000256" key="1">
    <source>
        <dbReference type="ARBA" id="ARBA00004245"/>
    </source>
</evidence>
<protein>
    <recommendedName>
        <fullName evidence="9">HP domain-containing protein</fullName>
    </recommendedName>
</protein>
<keyword evidence="6" id="KW-0106">Calcium</keyword>
<dbReference type="PANTHER" id="PTHR11977">
    <property type="entry name" value="VILLIN"/>
    <property type="match status" value="1"/>
</dbReference>
<sequence length="806" mass="91631">MASDPAFDNAGQTEGLEIWRIEKLKVVAQDKSSYGTFYSGDSYICLYTKKLPNSNKLQWNLHFWLGKETSQDEQGVAAYKTVELDDHLGGGPVQYREVQDHESKLFLSYFKKGIKYLDGGMESGFTKVERGVYEKRLMQVKGKRNVRVRQVKCDVSSLNQGDVFILDSGLTIFIWVGPKSSKREKIKAAEVAKIIKDEERGGKAQVLFVEERWDRDNKFFQALGSEGEISDEATGGDDNEFERTEQNTVKLFRVSDASGSLDMEEVGSKPLNREHLDSNDCFILDSGPSGIYIWVGKACTKNEKKAAWINATEFLKQKGYPQWTQVTQLVEGAETPLFKQYFSSWNNANIQVDFGNIPRQGSVAEYNDEKFDVTNLHSKQSQRSDALLPDDGSGETKIWRVEDRDLVLLPDEMHGVFYTGDCYVLLYTYKQGNRDSYIVYYWQGTKCGIDERGSSAILAQKLDDDQLGGAAVQVRVVQGREPEHFLRLFKGRMLILMGGVNNDVDDTNIKMYHIRGTNNINTRAIQVPCRAASLNSNDVFIVQNDSDVFLWLGKGASLEEIEVAKDVVQFICPDRDLKIVDEEGEPQEFWDIVGEKEPYPTGPRLQKSGSDMPCRLFQCSNASGRFQVEEIIDFTQEDLVEDDVMLLDTFDEIFVWVGKGANRIEKKESLNAAMEYIRTDPAGRTPDTTMIAQVKQGFEPPNFTGHFHAWDPEKWSKGKTYEELKEEFGVEETEVTSVQEEIANYSKTYPYKELLQKPPPPGVDPASREKHLSDAEFKEVFKITKQEFESKPQWKRTAMKKQAGLF</sequence>
<comment type="similarity">
    <text evidence="2">Belongs to the villin/gelsolin family.</text>
</comment>
<dbReference type="Gene3D" id="1.10.950.10">
    <property type="entry name" value="Villin headpiece domain"/>
    <property type="match status" value="1"/>
</dbReference>
<evidence type="ECO:0000259" key="9">
    <source>
        <dbReference type="PROSITE" id="PS51089"/>
    </source>
</evidence>
<dbReference type="GO" id="GO:0051015">
    <property type="term" value="F:actin filament binding"/>
    <property type="evidence" value="ECO:0007669"/>
    <property type="project" value="InterPro"/>
</dbReference>
<dbReference type="CDD" id="cd11288">
    <property type="entry name" value="gelsolin_S5_like"/>
    <property type="match status" value="1"/>
</dbReference>